<dbReference type="Gene3D" id="3.40.190.290">
    <property type="match status" value="1"/>
</dbReference>
<dbReference type="InterPro" id="IPR005119">
    <property type="entry name" value="LysR_subst-bd"/>
</dbReference>
<evidence type="ECO:0000256" key="4">
    <source>
        <dbReference type="ARBA" id="ARBA00023163"/>
    </source>
</evidence>
<dbReference type="GO" id="GO:0003700">
    <property type="term" value="F:DNA-binding transcription factor activity"/>
    <property type="evidence" value="ECO:0007669"/>
    <property type="project" value="InterPro"/>
</dbReference>
<dbReference type="InterPro" id="IPR000847">
    <property type="entry name" value="LysR_HTH_N"/>
</dbReference>
<dbReference type="GO" id="GO:0006351">
    <property type="term" value="P:DNA-templated transcription"/>
    <property type="evidence" value="ECO:0007669"/>
    <property type="project" value="TreeGrafter"/>
</dbReference>
<dbReference type="InterPro" id="IPR036390">
    <property type="entry name" value="WH_DNA-bd_sf"/>
</dbReference>
<accession>A0A382HT70</accession>
<dbReference type="PROSITE" id="PS50931">
    <property type="entry name" value="HTH_LYSR"/>
    <property type="match status" value="1"/>
</dbReference>
<evidence type="ECO:0000313" key="6">
    <source>
        <dbReference type="EMBL" id="SVB90369.1"/>
    </source>
</evidence>
<dbReference type="AlphaFoldDB" id="A0A382HT70"/>
<gene>
    <name evidence="6" type="ORF">METZ01_LOCUS243223</name>
</gene>
<dbReference type="InterPro" id="IPR058163">
    <property type="entry name" value="LysR-type_TF_proteobact-type"/>
</dbReference>
<name>A0A382HT70_9ZZZZ</name>
<dbReference type="CDD" id="cd08422">
    <property type="entry name" value="PBP2_CrgA_like"/>
    <property type="match status" value="1"/>
</dbReference>
<dbReference type="SUPFAM" id="SSF53850">
    <property type="entry name" value="Periplasmic binding protein-like II"/>
    <property type="match status" value="1"/>
</dbReference>
<dbReference type="PANTHER" id="PTHR30537">
    <property type="entry name" value="HTH-TYPE TRANSCRIPTIONAL REGULATOR"/>
    <property type="match status" value="1"/>
</dbReference>
<dbReference type="Pfam" id="PF00126">
    <property type="entry name" value="HTH_1"/>
    <property type="match status" value="1"/>
</dbReference>
<dbReference type="Gene3D" id="1.10.10.10">
    <property type="entry name" value="Winged helix-like DNA-binding domain superfamily/Winged helix DNA-binding domain"/>
    <property type="match status" value="1"/>
</dbReference>
<dbReference type="GO" id="GO:0043565">
    <property type="term" value="F:sequence-specific DNA binding"/>
    <property type="evidence" value="ECO:0007669"/>
    <property type="project" value="TreeGrafter"/>
</dbReference>
<keyword evidence="3" id="KW-0238">DNA-binding</keyword>
<evidence type="ECO:0000259" key="5">
    <source>
        <dbReference type="PROSITE" id="PS50931"/>
    </source>
</evidence>
<evidence type="ECO:0000256" key="1">
    <source>
        <dbReference type="ARBA" id="ARBA00009437"/>
    </source>
</evidence>
<sequence length="296" mass="33287">MNWDKLRIFHVVADTGSFTRAGGVLNLSQSAVSRQIRGLEESLNLTLFHRHARGLLLTEHGEELFQTARDVFAKLAMTEARLTESKERPKGPLRITTTVGFGSLWLTEHIGEFLDLYPDITVSLLVADVELDLTMREADVAIRVQPPTQPDLIQRHLFTGHLGIYAAPSYLNRFGAPSSVSELTHHRVISFGSEMPSPFTGHNWLVDEIHTILPNFEASLTVNNVYGMLRSVQNGIGIATLPSFLSDQQENLVRILDRLEIPSADAYFVYPSELKDSRRITVFRDFLLQKVSQTSF</sequence>
<keyword evidence="2" id="KW-0805">Transcription regulation</keyword>
<dbReference type="PRINTS" id="PR00039">
    <property type="entry name" value="HTHLYSR"/>
</dbReference>
<protein>
    <recommendedName>
        <fullName evidence="5">HTH lysR-type domain-containing protein</fullName>
    </recommendedName>
</protein>
<feature type="domain" description="HTH lysR-type" evidence="5">
    <location>
        <begin position="1"/>
        <end position="58"/>
    </location>
</feature>
<proteinExistence type="inferred from homology"/>
<organism evidence="6">
    <name type="scientific">marine metagenome</name>
    <dbReference type="NCBI Taxonomy" id="408172"/>
    <lineage>
        <taxon>unclassified sequences</taxon>
        <taxon>metagenomes</taxon>
        <taxon>ecological metagenomes</taxon>
    </lineage>
</organism>
<comment type="similarity">
    <text evidence="1">Belongs to the LysR transcriptional regulatory family.</text>
</comment>
<dbReference type="PANTHER" id="PTHR30537:SF20">
    <property type="entry name" value="TRANSCRIPTIONAL REGULATORY PROTEIN"/>
    <property type="match status" value="1"/>
</dbReference>
<dbReference type="InterPro" id="IPR036388">
    <property type="entry name" value="WH-like_DNA-bd_sf"/>
</dbReference>
<dbReference type="FunFam" id="1.10.10.10:FF:000001">
    <property type="entry name" value="LysR family transcriptional regulator"/>
    <property type="match status" value="1"/>
</dbReference>
<reference evidence="6" key="1">
    <citation type="submission" date="2018-05" db="EMBL/GenBank/DDBJ databases">
        <authorList>
            <person name="Lanie J.A."/>
            <person name="Ng W.-L."/>
            <person name="Kazmierczak K.M."/>
            <person name="Andrzejewski T.M."/>
            <person name="Davidsen T.M."/>
            <person name="Wayne K.J."/>
            <person name="Tettelin H."/>
            <person name="Glass J.I."/>
            <person name="Rusch D."/>
            <person name="Podicherti R."/>
            <person name="Tsui H.-C.T."/>
            <person name="Winkler M.E."/>
        </authorList>
    </citation>
    <scope>NUCLEOTIDE SEQUENCE</scope>
</reference>
<evidence type="ECO:0000256" key="3">
    <source>
        <dbReference type="ARBA" id="ARBA00023125"/>
    </source>
</evidence>
<evidence type="ECO:0000256" key="2">
    <source>
        <dbReference type="ARBA" id="ARBA00023015"/>
    </source>
</evidence>
<dbReference type="SUPFAM" id="SSF46785">
    <property type="entry name" value="Winged helix' DNA-binding domain"/>
    <property type="match status" value="1"/>
</dbReference>
<keyword evidence="4" id="KW-0804">Transcription</keyword>
<dbReference type="Pfam" id="PF03466">
    <property type="entry name" value="LysR_substrate"/>
    <property type="match status" value="1"/>
</dbReference>
<dbReference type="EMBL" id="UINC01063100">
    <property type="protein sequence ID" value="SVB90369.1"/>
    <property type="molecule type" value="Genomic_DNA"/>
</dbReference>